<dbReference type="PANTHER" id="PTHR21683:SF18">
    <property type="entry name" value="COILED-COIL DOMAIN-CONTAINING PROTEIN 42 HOMOLOG"/>
    <property type="match status" value="1"/>
</dbReference>
<feature type="compositionally biased region" description="Basic residues" evidence="4">
    <location>
        <begin position="344"/>
        <end position="356"/>
    </location>
</feature>
<name>A0A6I8NWV3_ORNAN</name>
<feature type="region of interest" description="Disordered" evidence="4">
    <location>
        <begin position="332"/>
        <end position="396"/>
    </location>
</feature>
<dbReference type="OrthoDB" id="2134857at2759"/>
<keyword evidence="7" id="KW-1185">Reference proteome</keyword>
<feature type="coiled-coil region" evidence="3">
    <location>
        <begin position="220"/>
        <end position="272"/>
    </location>
</feature>
<dbReference type="KEGG" id="oaa:103170612"/>
<dbReference type="GeneTree" id="ENSGT00730000112193"/>
<keyword evidence="1 3" id="KW-0175">Coiled coil</keyword>
<dbReference type="InterPro" id="IPR025252">
    <property type="entry name" value="DUF4200"/>
</dbReference>
<dbReference type="Proteomes" id="UP000002279">
    <property type="component" value="Chromosome 1"/>
</dbReference>
<dbReference type="InParanoid" id="A0A6I8NWV3"/>
<gene>
    <name evidence="6" type="primary">CCDC197</name>
</gene>
<reference evidence="6" key="2">
    <citation type="submission" date="2025-08" db="UniProtKB">
        <authorList>
            <consortium name="Ensembl"/>
        </authorList>
    </citation>
    <scope>IDENTIFICATION</scope>
    <source>
        <strain evidence="6">Glennie</strain>
    </source>
</reference>
<dbReference type="GeneID" id="103170612"/>
<dbReference type="RefSeq" id="XP_039767928.1">
    <property type="nucleotide sequence ID" value="XM_039911994.1"/>
</dbReference>
<feature type="domain" description="DUF4200" evidence="5">
    <location>
        <begin position="68"/>
        <end position="184"/>
    </location>
</feature>
<dbReference type="Pfam" id="PF13863">
    <property type="entry name" value="DUF4200"/>
    <property type="match status" value="1"/>
</dbReference>
<keyword evidence="2" id="KW-0966">Cell projection</keyword>
<proteinExistence type="predicted"/>
<dbReference type="PANTHER" id="PTHR21683">
    <property type="entry name" value="COILED-COIL DOMAIN-CONTAINING PROTEIN 42 LIKE-2-LIKE-RELATED"/>
    <property type="match status" value="1"/>
</dbReference>
<feature type="coiled-coil region" evidence="3">
    <location>
        <begin position="141"/>
        <end position="168"/>
    </location>
</feature>
<dbReference type="GO" id="GO:0005856">
    <property type="term" value="C:cytoskeleton"/>
    <property type="evidence" value="ECO:0007669"/>
    <property type="project" value="UniProtKB-ARBA"/>
</dbReference>
<dbReference type="Ensembl" id="ENSOANT00000071637.1">
    <property type="protein sequence ID" value="ENSOANP00000045396.1"/>
    <property type="gene ID" value="ENSOANG00000049266.1"/>
</dbReference>
<keyword evidence="2" id="KW-0969">Cilium</keyword>
<evidence type="ECO:0000256" key="3">
    <source>
        <dbReference type="SAM" id="Coils"/>
    </source>
</evidence>
<dbReference type="InterPro" id="IPR051147">
    <property type="entry name" value="CFAP_domain-containing"/>
</dbReference>
<dbReference type="AlphaFoldDB" id="A0A6I8NWV3"/>
<accession>A0A6I8NWV3</accession>
<organism evidence="6 7">
    <name type="scientific">Ornithorhynchus anatinus</name>
    <name type="common">Duckbill platypus</name>
    <dbReference type="NCBI Taxonomy" id="9258"/>
    <lineage>
        <taxon>Eukaryota</taxon>
        <taxon>Metazoa</taxon>
        <taxon>Chordata</taxon>
        <taxon>Craniata</taxon>
        <taxon>Vertebrata</taxon>
        <taxon>Euteleostomi</taxon>
        <taxon>Mammalia</taxon>
        <taxon>Monotremata</taxon>
        <taxon>Ornithorhynchidae</taxon>
        <taxon>Ornithorhynchus</taxon>
    </lineage>
</organism>
<reference evidence="6 7" key="1">
    <citation type="journal article" date="2008" name="Nature">
        <title>Genome analysis of the platypus reveals unique signatures of evolution.</title>
        <authorList>
            <person name="Warren W.C."/>
            <person name="Hillier L.W."/>
            <person name="Marshall Graves J.A."/>
            <person name="Birney E."/>
            <person name="Ponting C.P."/>
            <person name="Grutzner F."/>
            <person name="Belov K."/>
            <person name="Miller W."/>
            <person name="Clarke L."/>
            <person name="Chinwalla A.T."/>
            <person name="Yang S.P."/>
            <person name="Heger A."/>
            <person name="Locke D.P."/>
            <person name="Miethke P."/>
            <person name="Waters P.D."/>
            <person name="Veyrunes F."/>
            <person name="Fulton L."/>
            <person name="Fulton B."/>
            <person name="Graves T."/>
            <person name="Wallis J."/>
            <person name="Puente X.S."/>
            <person name="Lopez-Otin C."/>
            <person name="Ordonez G.R."/>
            <person name="Eichler E.E."/>
            <person name="Chen L."/>
            <person name="Cheng Z."/>
            <person name="Deakin J.E."/>
            <person name="Alsop A."/>
            <person name="Thompson K."/>
            <person name="Kirby P."/>
            <person name="Papenfuss A.T."/>
            <person name="Wakefield M.J."/>
            <person name="Olender T."/>
            <person name="Lancet D."/>
            <person name="Huttley G.A."/>
            <person name="Smit A.F."/>
            <person name="Pask A."/>
            <person name="Temple-Smith P."/>
            <person name="Batzer M.A."/>
            <person name="Walker J.A."/>
            <person name="Konkel M.K."/>
            <person name="Harris R.S."/>
            <person name="Whittington C.M."/>
            <person name="Wong E.S."/>
            <person name="Gemmell N.J."/>
            <person name="Buschiazzo E."/>
            <person name="Vargas Jentzsch I.M."/>
            <person name="Merkel A."/>
            <person name="Schmitz J."/>
            <person name="Zemann A."/>
            <person name="Churakov G."/>
            <person name="Kriegs J.O."/>
            <person name="Brosius J."/>
            <person name="Murchison E.P."/>
            <person name="Sachidanandam R."/>
            <person name="Smith C."/>
            <person name="Hannon G.J."/>
            <person name="Tsend-Ayush E."/>
            <person name="McMillan D."/>
            <person name="Attenborough R."/>
            <person name="Rens W."/>
            <person name="Ferguson-Smith M."/>
            <person name="Lefevre C.M."/>
            <person name="Sharp J.A."/>
            <person name="Nicholas K.R."/>
            <person name="Ray D.A."/>
            <person name="Kube M."/>
            <person name="Reinhardt R."/>
            <person name="Pringle T.H."/>
            <person name="Taylor J."/>
            <person name="Jones R.C."/>
            <person name="Nixon B."/>
            <person name="Dacheux J.L."/>
            <person name="Niwa H."/>
            <person name="Sekita Y."/>
            <person name="Huang X."/>
            <person name="Stark A."/>
            <person name="Kheradpour P."/>
            <person name="Kellis M."/>
            <person name="Flicek P."/>
            <person name="Chen Y."/>
            <person name="Webber C."/>
            <person name="Hardison R."/>
            <person name="Nelson J."/>
            <person name="Hallsworth-Pepin K."/>
            <person name="Delehaunty K."/>
            <person name="Markovic C."/>
            <person name="Minx P."/>
            <person name="Feng Y."/>
            <person name="Kremitzki C."/>
            <person name="Mitreva M."/>
            <person name="Glasscock J."/>
            <person name="Wylie T."/>
            <person name="Wohldmann P."/>
            <person name="Thiru P."/>
            <person name="Nhan M.N."/>
            <person name="Pohl C.S."/>
            <person name="Smith S.M."/>
            <person name="Hou S."/>
            <person name="Nefedov M."/>
            <person name="de Jong P.J."/>
            <person name="Renfree M.B."/>
            <person name="Mardis E.R."/>
            <person name="Wilson R.K."/>
        </authorList>
    </citation>
    <scope>NUCLEOTIDE SEQUENCE [LARGE SCALE GENOMIC DNA]</scope>
    <source>
        <strain evidence="6 7">Glennie</strain>
    </source>
</reference>
<protein>
    <recommendedName>
        <fullName evidence="5">DUF4200 domain-containing protein</fullName>
    </recommendedName>
</protein>
<evidence type="ECO:0000256" key="4">
    <source>
        <dbReference type="SAM" id="MobiDB-lite"/>
    </source>
</evidence>
<evidence type="ECO:0000313" key="6">
    <source>
        <dbReference type="Ensembl" id="ENSOANP00000045396.1"/>
    </source>
</evidence>
<reference evidence="6" key="3">
    <citation type="submission" date="2025-09" db="UniProtKB">
        <authorList>
            <consortium name="Ensembl"/>
        </authorList>
    </citation>
    <scope>IDENTIFICATION</scope>
    <source>
        <strain evidence="6">Glennie</strain>
    </source>
</reference>
<feature type="coiled-coil region" evidence="3">
    <location>
        <begin position="85"/>
        <end position="112"/>
    </location>
</feature>
<evidence type="ECO:0000256" key="2">
    <source>
        <dbReference type="ARBA" id="ARBA00023069"/>
    </source>
</evidence>
<evidence type="ECO:0000259" key="5">
    <source>
        <dbReference type="Pfam" id="PF13863"/>
    </source>
</evidence>
<dbReference type="Bgee" id="ENSOANG00000049266">
    <property type="expression patterns" value="Expressed in heart and 5 other cell types or tissues"/>
</dbReference>
<dbReference type="CTD" id="256369"/>
<evidence type="ECO:0000313" key="7">
    <source>
        <dbReference type="Proteomes" id="UP000002279"/>
    </source>
</evidence>
<dbReference type="OMA" id="RRAIHKY"/>
<evidence type="ECO:0000256" key="1">
    <source>
        <dbReference type="ARBA" id="ARBA00023054"/>
    </source>
</evidence>
<sequence>MESSKKKSELEKRDRLELENRRKNVFVTQLGEHREEEKEDLASIPIISEDPGKILMSSANTLQRTLVLKAQVEVHHMNEALASKRREFQSRMEAVAQRRAELEKRQQDNQERALQVDKLRKDRDLKRSWVMQKCQAEARQNEIKQGEIDELVQELERLQVRQKQLQKKVAKNKMFEDYLMKTINQLPEENQDGERSCPIKAIIQRHEILSASNSDLARTLATLSDLHEKVQLELEALRLEHETQRLVLTSELSQLQRQRDNMKEKNKELELNINHNKGHFIFQSGERGSLLLAIADLAERCYVERYGPLQEMGLFSKLDMIQEFMTEKMEIEKLTTQPGGCRTSRPRPRGSPRRQKVGPGREKQQSDGPRGRKSSPFKMQAGLGFSTPPSPNRLDC</sequence>